<gene>
    <name evidence="3" type="ORF">SBAD_LOCUS2279</name>
</gene>
<dbReference type="WBParaSite" id="SBAD_0000238501-mRNA-1">
    <property type="protein sequence ID" value="SBAD_0000238501-mRNA-1"/>
    <property type="gene ID" value="SBAD_0000238501"/>
</dbReference>
<keyword evidence="4" id="KW-1185">Reference proteome</keyword>
<name>A0A183IF85_9BILA</name>
<dbReference type="Proteomes" id="UP000270296">
    <property type="component" value="Unassembled WGS sequence"/>
</dbReference>
<dbReference type="EMBL" id="UZAM01007157">
    <property type="protein sequence ID" value="VDO97107.1"/>
    <property type="molecule type" value="Genomic_DNA"/>
</dbReference>
<feature type="transmembrane region" description="Helical" evidence="2">
    <location>
        <begin position="6"/>
        <end position="23"/>
    </location>
</feature>
<evidence type="ECO:0000313" key="3">
    <source>
        <dbReference type="EMBL" id="VDO97107.1"/>
    </source>
</evidence>
<evidence type="ECO:0000313" key="4">
    <source>
        <dbReference type="Proteomes" id="UP000270296"/>
    </source>
</evidence>
<reference evidence="3 4" key="2">
    <citation type="submission" date="2018-11" db="EMBL/GenBank/DDBJ databases">
        <authorList>
            <consortium name="Pathogen Informatics"/>
        </authorList>
    </citation>
    <scope>NUCLEOTIDE SEQUENCE [LARGE SCALE GENOMIC DNA]</scope>
</reference>
<keyword evidence="2" id="KW-0812">Transmembrane</keyword>
<sequence>MLGGIVGFLLIVLAIFLLVCVFRHKRKSDSIKKTFNNACQSIRREHSSLLEKKSDETKFRSSPSLTPTPLSSNCSKNGCMNLYSNPNDDRPDFSTSSSKLHSNLESRTLKQICSQPSSVADTHQKGGDDPVPAMPLLDSCDGVFSGNKQQFCTFKPNHPGLLDLTSPLLFRNRLSDGYYSDSQ</sequence>
<dbReference type="AlphaFoldDB" id="A0A183IF85"/>
<feature type="compositionally biased region" description="Low complexity" evidence="1">
    <location>
        <begin position="61"/>
        <end position="72"/>
    </location>
</feature>
<reference evidence="5" key="1">
    <citation type="submission" date="2016-06" db="UniProtKB">
        <authorList>
            <consortium name="WormBaseParasite"/>
        </authorList>
    </citation>
    <scope>IDENTIFICATION</scope>
</reference>
<evidence type="ECO:0000256" key="2">
    <source>
        <dbReference type="SAM" id="Phobius"/>
    </source>
</evidence>
<feature type="compositionally biased region" description="Basic and acidic residues" evidence="1">
    <location>
        <begin position="50"/>
        <end position="59"/>
    </location>
</feature>
<evidence type="ECO:0000256" key="1">
    <source>
        <dbReference type="SAM" id="MobiDB-lite"/>
    </source>
</evidence>
<protein>
    <submittedName>
        <fullName evidence="3 5">Uncharacterized protein</fullName>
    </submittedName>
</protein>
<keyword evidence="2" id="KW-1133">Transmembrane helix</keyword>
<keyword evidence="2" id="KW-0472">Membrane</keyword>
<organism evidence="5">
    <name type="scientific">Soboliphyme baturini</name>
    <dbReference type="NCBI Taxonomy" id="241478"/>
    <lineage>
        <taxon>Eukaryota</taxon>
        <taxon>Metazoa</taxon>
        <taxon>Ecdysozoa</taxon>
        <taxon>Nematoda</taxon>
        <taxon>Enoplea</taxon>
        <taxon>Dorylaimia</taxon>
        <taxon>Dioctophymatida</taxon>
        <taxon>Dioctophymatoidea</taxon>
        <taxon>Soboliphymatidae</taxon>
        <taxon>Soboliphyme</taxon>
    </lineage>
</organism>
<proteinExistence type="predicted"/>
<feature type="region of interest" description="Disordered" evidence="1">
    <location>
        <begin position="50"/>
        <end position="72"/>
    </location>
</feature>
<evidence type="ECO:0000313" key="5">
    <source>
        <dbReference type="WBParaSite" id="SBAD_0000238501-mRNA-1"/>
    </source>
</evidence>
<accession>A0A183IF85</accession>